<dbReference type="Proteomes" id="UP001232445">
    <property type="component" value="Unassembled WGS sequence"/>
</dbReference>
<feature type="transmembrane region" description="Helical" evidence="1">
    <location>
        <begin position="60"/>
        <end position="80"/>
    </location>
</feature>
<reference evidence="2 3" key="1">
    <citation type="submission" date="2023-07" db="EMBL/GenBank/DDBJ databases">
        <title>Genomic Encyclopedia of Type Strains, Phase IV (KMG-IV): sequencing the most valuable type-strain genomes for metagenomic binning, comparative biology and taxonomic classification.</title>
        <authorList>
            <person name="Goeker M."/>
        </authorList>
    </citation>
    <scope>NUCLEOTIDE SEQUENCE [LARGE SCALE GENOMIC DNA]</scope>
    <source>
        <strain evidence="2 3">DSM 17740</strain>
    </source>
</reference>
<feature type="transmembrane region" description="Helical" evidence="1">
    <location>
        <begin position="35"/>
        <end position="54"/>
    </location>
</feature>
<dbReference type="Pfam" id="PF24124">
    <property type="entry name" value="YphA"/>
    <property type="match status" value="1"/>
</dbReference>
<feature type="transmembrane region" description="Helical" evidence="1">
    <location>
        <begin position="180"/>
        <end position="197"/>
    </location>
</feature>
<dbReference type="RefSeq" id="WP_307335101.1">
    <property type="nucleotide sequence ID" value="NZ_JAUSUQ010000001.1"/>
</dbReference>
<protein>
    <submittedName>
        <fullName evidence="2">Uncharacterized protein</fullName>
    </submittedName>
</protein>
<feature type="transmembrane region" description="Helical" evidence="1">
    <location>
        <begin position="92"/>
        <end position="111"/>
    </location>
</feature>
<dbReference type="EMBL" id="JAUSUQ010000001">
    <property type="protein sequence ID" value="MDQ0337760.1"/>
    <property type="molecule type" value="Genomic_DNA"/>
</dbReference>
<feature type="transmembrane region" description="Helical" evidence="1">
    <location>
        <begin position="142"/>
        <end position="160"/>
    </location>
</feature>
<feature type="transmembrane region" description="Helical" evidence="1">
    <location>
        <begin position="117"/>
        <end position="135"/>
    </location>
</feature>
<evidence type="ECO:0000256" key="1">
    <source>
        <dbReference type="SAM" id="Phobius"/>
    </source>
</evidence>
<comment type="caution">
    <text evidence="2">The sequence shown here is derived from an EMBL/GenBank/DDBJ whole genome shotgun (WGS) entry which is preliminary data.</text>
</comment>
<keyword evidence="1" id="KW-0812">Transmembrane</keyword>
<gene>
    <name evidence="2" type="ORF">J2S00_000530</name>
</gene>
<keyword evidence="3" id="KW-1185">Reference proteome</keyword>
<proteinExistence type="predicted"/>
<keyword evidence="1" id="KW-1133">Transmembrane helix</keyword>
<sequence>MNDGYFYMIVIWILLILAATRWLDFLWAAHPWKSVIHKGVIILLVAQLVTQGWYVSLPSASQYAMNVNILMTALICGYRLWRDKSGFMMQMVAVILFLGVLYAVSHQLFLWDPVLMVLPPFYLFPVFFSLLLLLTTLHLPHLWLMMASGMILGELLHKLFLLQYVDYAQVGDAAFRDQLAMGLCLVTGVAFSVRYGIKGYRYLHKLILSQWKEEG</sequence>
<accession>A0ABU0CMX5</accession>
<organism evidence="2 3">
    <name type="scientific">Caldalkalibacillus uzonensis</name>
    <dbReference type="NCBI Taxonomy" id="353224"/>
    <lineage>
        <taxon>Bacteria</taxon>
        <taxon>Bacillati</taxon>
        <taxon>Bacillota</taxon>
        <taxon>Bacilli</taxon>
        <taxon>Bacillales</taxon>
        <taxon>Bacillaceae</taxon>
        <taxon>Caldalkalibacillus</taxon>
    </lineage>
</organism>
<evidence type="ECO:0000313" key="3">
    <source>
        <dbReference type="Proteomes" id="UP001232445"/>
    </source>
</evidence>
<dbReference type="InterPro" id="IPR014617">
    <property type="entry name" value="YphA_Bacsu"/>
</dbReference>
<name>A0ABU0CMX5_9BACI</name>
<keyword evidence="1" id="KW-0472">Membrane</keyword>
<evidence type="ECO:0000313" key="2">
    <source>
        <dbReference type="EMBL" id="MDQ0337760.1"/>
    </source>
</evidence>
<feature type="transmembrane region" description="Helical" evidence="1">
    <location>
        <begin position="6"/>
        <end position="23"/>
    </location>
</feature>